<gene>
    <name evidence="1" type="ORF">Q4481_14835</name>
</gene>
<sequence>MIGWFKSILVLLCLGGISALGLFVTFETTPLAPEHRSSEEPKVKAALSDTSSVLRDEEFGATFGRPLFSPSRRPYVAPEVVAPVVDEASEQEPEENIERPRNLRLLGVASQGSGFVILITNRETGETRWLKPGDEFNGWRLDKASMDHAEFSCLGAKRDNCSYPLSLYEATNAEQR</sequence>
<keyword evidence="2" id="KW-1185">Reference proteome</keyword>
<dbReference type="RefSeq" id="WP_304377172.1">
    <property type="nucleotide sequence ID" value="NZ_JAUOZU010000009.1"/>
</dbReference>
<proteinExistence type="predicted"/>
<reference evidence="1" key="1">
    <citation type="journal article" date="2015" name="Int. J. Syst. Evol. Microbiol.">
        <title>Rhizobium alvei sp. nov., isolated from a freshwater river.</title>
        <authorList>
            <person name="Sheu S.Y."/>
            <person name="Huang H.W."/>
            <person name="Young C.C."/>
            <person name="Chen W.M."/>
        </authorList>
    </citation>
    <scope>NUCLEOTIDE SEQUENCE</scope>
    <source>
        <strain evidence="1">TNR-22</strain>
    </source>
</reference>
<accession>A0ABT8YNZ5</accession>
<evidence type="ECO:0000313" key="2">
    <source>
        <dbReference type="Proteomes" id="UP001174932"/>
    </source>
</evidence>
<dbReference type="Proteomes" id="UP001174932">
    <property type="component" value="Unassembled WGS sequence"/>
</dbReference>
<reference evidence="1" key="2">
    <citation type="submission" date="2023-07" db="EMBL/GenBank/DDBJ databases">
        <authorList>
            <person name="Shen H."/>
        </authorList>
    </citation>
    <scope>NUCLEOTIDE SEQUENCE</scope>
    <source>
        <strain evidence="1">TNR-22</strain>
    </source>
</reference>
<name>A0ABT8YNZ5_9HYPH</name>
<dbReference type="EMBL" id="JAUOZU010000009">
    <property type="protein sequence ID" value="MDO6965241.1"/>
    <property type="molecule type" value="Genomic_DNA"/>
</dbReference>
<evidence type="ECO:0000313" key="1">
    <source>
        <dbReference type="EMBL" id="MDO6965241.1"/>
    </source>
</evidence>
<organism evidence="1 2">
    <name type="scientific">Rhizobium alvei</name>
    <dbReference type="NCBI Taxonomy" id="1132659"/>
    <lineage>
        <taxon>Bacteria</taxon>
        <taxon>Pseudomonadati</taxon>
        <taxon>Pseudomonadota</taxon>
        <taxon>Alphaproteobacteria</taxon>
        <taxon>Hyphomicrobiales</taxon>
        <taxon>Rhizobiaceae</taxon>
        <taxon>Rhizobium/Agrobacterium group</taxon>
        <taxon>Rhizobium</taxon>
    </lineage>
</organism>
<comment type="caution">
    <text evidence="1">The sequence shown here is derived from an EMBL/GenBank/DDBJ whole genome shotgun (WGS) entry which is preliminary data.</text>
</comment>
<protein>
    <submittedName>
        <fullName evidence="1">Uncharacterized protein</fullName>
    </submittedName>
</protein>